<evidence type="ECO:0000313" key="4">
    <source>
        <dbReference type="EMBL" id="KXZ52492.1"/>
    </source>
</evidence>
<keyword evidence="5" id="KW-1185">Reference proteome</keyword>
<dbReference type="PANTHER" id="PTHR42916:SF1">
    <property type="entry name" value="PROTEIN PHYLLO, CHLOROPLASTIC"/>
    <property type="match status" value="1"/>
</dbReference>
<dbReference type="SFLD" id="SFLDS00001">
    <property type="entry name" value="Enolase"/>
    <property type="match status" value="1"/>
</dbReference>
<sequence length="850" mass="84692">MASALRTSTAALLAPPSLQLPPAAASTAPAAAAGGDARVVLVNGLLSPPVSGDVEADAAAAAAAAAALVAAGYTAIKVKVARRADPAHDAAVLAAVRRGVGPHVVLRADANRGWGNLEQAVAFGRAAAGAGVGLQYLEEPCADPRDMAAFYQQTGVPVAADESLDEGLLLPRPACSHAGLPADRAAGLAAVVVKPAVVGGLEAAAEVAQWAQRRGVQVVISSAFESSVGLSGLLQLAAAVDSWQQQQPAAAANSPAGPTHHGLGTLQWFSADVAEPPLRFEPQLLRPTSASSGAAVAASSHGSASAGAVGPVAADGGGYLPLQALCGGVEQSNRLLQGAQLNGPQRTDAVAANPDPWVGAGAHGGITQRDLSVEAFLRPDLLSPNHPATPSSSHHRADDGGQCPLRVAVRGIELLPPTAAASARSHGAALPAPPPFLFLHGFLGSSTDWLPLMRALAAAGHRCVALDLPGHGATRPAADAADAASSAASPPSSSNGPHREGPQLSAVAGQLNGRDEEEVDAEVAEAAVRLRLRLPTTPAHTIPGAAACVAQAAEALGLRGAVLVGYSLGARVALQAVAAGDGASSGDRSNGNGGSSGHSDGGPSRLWRGAVLVSGTPGIKDPAQAVARAANDDRLAQSLVRSGLTDFVRHWYDTPLWSSLRRHPAFDRMLARRTAAAGAAAGRDGGAAGSADEAAAQAAAALSGMSTGRMAPLWDRLDPWVGPPVVLVAGELDAKFVDINTYTLARLVRRHTAEAAARLDASAAPDGANAAAGVPAAAAQAQTASGPAPAPVPGPARSGMPVSEQLAALGAALVLVEGCGHAVHVEGPERLLGVLREAAAAMAAAEQRGS</sequence>
<feature type="region of interest" description="Disordered" evidence="2">
    <location>
        <begin position="580"/>
        <end position="607"/>
    </location>
</feature>
<comment type="caution">
    <text evidence="4">The sequence shown here is derived from an EMBL/GenBank/DDBJ whole genome shotgun (WGS) entry which is preliminary data.</text>
</comment>
<dbReference type="Pfam" id="PF00561">
    <property type="entry name" value="Abhydrolase_1"/>
    <property type="match status" value="1"/>
</dbReference>
<dbReference type="InterPro" id="IPR036849">
    <property type="entry name" value="Enolase-like_C_sf"/>
</dbReference>
<dbReference type="Gene3D" id="3.20.20.120">
    <property type="entry name" value="Enolase-like C-terminal domain"/>
    <property type="match status" value="1"/>
</dbReference>
<proteinExistence type="predicted"/>
<evidence type="ECO:0000259" key="3">
    <source>
        <dbReference type="SMART" id="SM00922"/>
    </source>
</evidence>
<evidence type="ECO:0000256" key="2">
    <source>
        <dbReference type="SAM" id="MobiDB-lite"/>
    </source>
</evidence>
<feature type="region of interest" description="Disordered" evidence="2">
    <location>
        <begin position="780"/>
        <end position="799"/>
    </location>
</feature>
<name>A0A150GRV8_GONPE</name>
<dbReference type="PANTHER" id="PTHR42916">
    <property type="entry name" value="2-SUCCINYL-5-ENOLPYRUVYL-6-HYDROXY-3-CYCLOHEXENE-1-CARBOXYLATE SYNTHASE"/>
    <property type="match status" value="1"/>
</dbReference>
<feature type="compositionally biased region" description="Low complexity" evidence="2">
    <location>
        <begin position="476"/>
        <end position="494"/>
    </location>
</feature>
<keyword evidence="1" id="KW-0456">Lyase</keyword>
<feature type="domain" description="Mandelate racemase/muconate lactonizing enzyme C-terminal" evidence="3">
    <location>
        <begin position="57"/>
        <end position="157"/>
    </location>
</feature>
<evidence type="ECO:0000313" key="5">
    <source>
        <dbReference type="Proteomes" id="UP000075714"/>
    </source>
</evidence>
<accession>A0A150GRV8</accession>
<dbReference type="InterPro" id="IPR000073">
    <property type="entry name" value="AB_hydrolase_1"/>
</dbReference>
<dbReference type="InterPro" id="IPR029058">
    <property type="entry name" value="AB_hydrolase_fold"/>
</dbReference>
<protein>
    <recommendedName>
        <fullName evidence="3">Mandelate racemase/muconate lactonizing enzyme C-terminal domain-containing protein</fullName>
    </recommendedName>
</protein>
<feature type="region of interest" description="Disordered" evidence="2">
    <location>
        <begin position="474"/>
        <end position="504"/>
    </location>
</feature>
<dbReference type="EMBL" id="LSYV01000010">
    <property type="protein sequence ID" value="KXZ52492.1"/>
    <property type="molecule type" value="Genomic_DNA"/>
</dbReference>
<dbReference type="Gene3D" id="3.40.50.1820">
    <property type="entry name" value="alpha/beta hydrolase"/>
    <property type="match status" value="1"/>
</dbReference>
<feature type="compositionally biased region" description="Gly residues" evidence="2">
    <location>
        <begin position="591"/>
        <end position="600"/>
    </location>
</feature>
<dbReference type="InterPro" id="IPR013342">
    <property type="entry name" value="Mandelate_racemase_C"/>
</dbReference>
<dbReference type="SUPFAM" id="SSF53474">
    <property type="entry name" value="alpha/beta-Hydrolases"/>
    <property type="match status" value="1"/>
</dbReference>
<dbReference type="STRING" id="33097.A0A150GRV8"/>
<dbReference type="Proteomes" id="UP000075714">
    <property type="component" value="Unassembled WGS sequence"/>
</dbReference>
<dbReference type="GO" id="GO:0016829">
    <property type="term" value="F:lyase activity"/>
    <property type="evidence" value="ECO:0007669"/>
    <property type="project" value="UniProtKB-KW"/>
</dbReference>
<dbReference type="OrthoDB" id="8119704at2759"/>
<dbReference type="SFLD" id="SFLDF00009">
    <property type="entry name" value="o-succinylbenzoate_synthase"/>
    <property type="match status" value="1"/>
</dbReference>
<gene>
    <name evidence="4" type="ORF">GPECTOR_9g536</name>
</gene>
<dbReference type="AlphaFoldDB" id="A0A150GRV8"/>
<feature type="compositionally biased region" description="Low complexity" evidence="2">
    <location>
        <begin position="580"/>
        <end position="590"/>
    </location>
</feature>
<dbReference type="Pfam" id="PF13378">
    <property type="entry name" value="MR_MLE_C"/>
    <property type="match status" value="1"/>
</dbReference>
<evidence type="ECO:0000256" key="1">
    <source>
        <dbReference type="ARBA" id="ARBA00023239"/>
    </source>
</evidence>
<dbReference type="InterPro" id="IPR029065">
    <property type="entry name" value="Enolase_C-like"/>
</dbReference>
<dbReference type="SMART" id="SM00922">
    <property type="entry name" value="MR_MLE"/>
    <property type="match status" value="1"/>
</dbReference>
<reference evidence="5" key="1">
    <citation type="journal article" date="2016" name="Nat. Commun.">
        <title>The Gonium pectorale genome demonstrates co-option of cell cycle regulation during the evolution of multicellularity.</title>
        <authorList>
            <person name="Hanschen E.R."/>
            <person name="Marriage T.N."/>
            <person name="Ferris P.J."/>
            <person name="Hamaji T."/>
            <person name="Toyoda A."/>
            <person name="Fujiyama A."/>
            <person name="Neme R."/>
            <person name="Noguchi H."/>
            <person name="Minakuchi Y."/>
            <person name="Suzuki M."/>
            <person name="Kawai-Toyooka H."/>
            <person name="Smith D.R."/>
            <person name="Sparks H."/>
            <person name="Anderson J."/>
            <person name="Bakaric R."/>
            <person name="Luria V."/>
            <person name="Karger A."/>
            <person name="Kirschner M.W."/>
            <person name="Durand P.M."/>
            <person name="Michod R.E."/>
            <person name="Nozaki H."/>
            <person name="Olson B.J."/>
        </authorList>
    </citation>
    <scope>NUCLEOTIDE SEQUENCE [LARGE SCALE GENOMIC DNA]</scope>
    <source>
        <strain evidence="5">NIES-2863</strain>
    </source>
</reference>
<organism evidence="4 5">
    <name type="scientific">Gonium pectorale</name>
    <name type="common">Green alga</name>
    <dbReference type="NCBI Taxonomy" id="33097"/>
    <lineage>
        <taxon>Eukaryota</taxon>
        <taxon>Viridiplantae</taxon>
        <taxon>Chlorophyta</taxon>
        <taxon>core chlorophytes</taxon>
        <taxon>Chlorophyceae</taxon>
        <taxon>CS clade</taxon>
        <taxon>Chlamydomonadales</taxon>
        <taxon>Volvocaceae</taxon>
        <taxon>Gonium</taxon>
    </lineage>
</organism>
<dbReference type="SFLD" id="SFLDG00180">
    <property type="entry name" value="muconate_cycloisomerase"/>
    <property type="match status" value="1"/>
</dbReference>
<dbReference type="SUPFAM" id="SSF51604">
    <property type="entry name" value="Enolase C-terminal domain-like"/>
    <property type="match status" value="1"/>
</dbReference>